<dbReference type="Proteomes" id="UP000318053">
    <property type="component" value="Unassembled WGS sequence"/>
</dbReference>
<dbReference type="Pfam" id="PF07608">
    <property type="entry name" value="DUF1571"/>
    <property type="match status" value="1"/>
</dbReference>
<evidence type="ECO:0000313" key="2">
    <source>
        <dbReference type="Proteomes" id="UP000318053"/>
    </source>
</evidence>
<dbReference type="AlphaFoldDB" id="A0A5C5XT81"/>
<evidence type="ECO:0008006" key="3">
    <source>
        <dbReference type="Google" id="ProtNLM"/>
    </source>
</evidence>
<protein>
    <recommendedName>
        <fullName evidence="3">DUF1571 domain-containing protein</fullName>
    </recommendedName>
</protein>
<name>A0A5C5XT81_9BACT</name>
<gene>
    <name evidence="1" type="ORF">CA85_25610</name>
</gene>
<organism evidence="1 2">
    <name type="scientific">Allorhodopirellula solitaria</name>
    <dbReference type="NCBI Taxonomy" id="2527987"/>
    <lineage>
        <taxon>Bacteria</taxon>
        <taxon>Pseudomonadati</taxon>
        <taxon>Planctomycetota</taxon>
        <taxon>Planctomycetia</taxon>
        <taxon>Pirellulales</taxon>
        <taxon>Pirellulaceae</taxon>
        <taxon>Allorhodopirellula</taxon>
    </lineage>
</organism>
<accession>A0A5C5XT81</accession>
<sequence>MTDPASTAPRHRSPWLSVLAVSLTAACLSVLAGELAGDRSAPVPVAVAGERQASPAEAGAETDAGKTTTVTMSEMLRLAGDALAQTVAGLDDYTARLVKQEQDRSGVLQPASEMFLKVATRHRGGQRDEPLKVYLRFESPDTLKGREVIWIENENDGKLLVREAGMIGAMMTVPLSPDSFLAMQGQRYPITDIGLTRLLEKLIQRGDQDRDDPHVKVFMTEDYLFDGRPLTHLRIERSEPSGQEDDFAIAELVLDQPHNLVVSYRSFGWPEPGSTERALIESYEYHDLETNVGLTDRDFDTANPEYTFAK</sequence>
<keyword evidence="2" id="KW-1185">Reference proteome</keyword>
<dbReference type="EMBL" id="SJPK01000005">
    <property type="protein sequence ID" value="TWT66466.1"/>
    <property type="molecule type" value="Genomic_DNA"/>
</dbReference>
<proteinExistence type="predicted"/>
<evidence type="ECO:0000313" key="1">
    <source>
        <dbReference type="EMBL" id="TWT66466.1"/>
    </source>
</evidence>
<dbReference type="InterPro" id="IPR011465">
    <property type="entry name" value="DUF1571"/>
</dbReference>
<comment type="caution">
    <text evidence="1">The sequence shown here is derived from an EMBL/GenBank/DDBJ whole genome shotgun (WGS) entry which is preliminary data.</text>
</comment>
<reference evidence="1 2" key="1">
    <citation type="submission" date="2019-02" db="EMBL/GenBank/DDBJ databases">
        <title>Deep-cultivation of Planctomycetes and their phenomic and genomic characterization uncovers novel biology.</title>
        <authorList>
            <person name="Wiegand S."/>
            <person name="Jogler M."/>
            <person name="Boedeker C."/>
            <person name="Pinto D."/>
            <person name="Vollmers J."/>
            <person name="Rivas-Marin E."/>
            <person name="Kohn T."/>
            <person name="Peeters S.H."/>
            <person name="Heuer A."/>
            <person name="Rast P."/>
            <person name="Oberbeckmann S."/>
            <person name="Bunk B."/>
            <person name="Jeske O."/>
            <person name="Meyerdierks A."/>
            <person name="Storesund J.E."/>
            <person name="Kallscheuer N."/>
            <person name="Luecker S."/>
            <person name="Lage O.M."/>
            <person name="Pohl T."/>
            <person name="Merkel B.J."/>
            <person name="Hornburger P."/>
            <person name="Mueller R.-W."/>
            <person name="Bruemmer F."/>
            <person name="Labrenz M."/>
            <person name="Spormann A.M."/>
            <person name="Op Den Camp H."/>
            <person name="Overmann J."/>
            <person name="Amann R."/>
            <person name="Jetten M.S.M."/>
            <person name="Mascher T."/>
            <person name="Medema M.H."/>
            <person name="Devos D.P."/>
            <person name="Kaster A.-K."/>
            <person name="Ovreas L."/>
            <person name="Rohde M."/>
            <person name="Galperin M.Y."/>
            <person name="Jogler C."/>
        </authorList>
    </citation>
    <scope>NUCLEOTIDE SEQUENCE [LARGE SCALE GENOMIC DNA]</scope>
    <source>
        <strain evidence="1 2">CA85</strain>
    </source>
</reference>